<proteinExistence type="predicted"/>
<dbReference type="EMBL" id="UINC01011357">
    <property type="protein sequence ID" value="SVA50167.1"/>
    <property type="molecule type" value="Genomic_DNA"/>
</dbReference>
<accession>A0A381WDX9</accession>
<name>A0A381WDX9_9ZZZZ</name>
<evidence type="ECO:0000313" key="1">
    <source>
        <dbReference type="EMBL" id="SVA50167.1"/>
    </source>
</evidence>
<reference evidence="1" key="1">
    <citation type="submission" date="2018-05" db="EMBL/GenBank/DDBJ databases">
        <authorList>
            <person name="Lanie J.A."/>
            <person name="Ng W.-L."/>
            <person name="Kazmierczak K.M."/>
            <person name="Andrzejewski T.M."/>
            <person name="Davidsen T.M."/>
            <person name="Wayne K.J."/>
            <person name="Tettelin H."/>
            <person name="Glass J.I."/>
            <person name="Rusch D."/>
            <person name="Podicherti R."/>
            <person name="Tsui H.-C.T."/>
            <person name="Winkler M.E."/>
        </authorList>
    </citation>
    <scope>NUCLEOTIDE SEQUENCE</scope>
</reference>
<feature type="non-terminal residue" evidence="1">
    <location>
        <position position="1"/>
    </location>
</feature>
<sequence length="59" mass="6638">VARGLPAAPDDSYRSLVSSKRTKKGTLLGQTVVRFAWSNHTQHRIRRLGLHLQSTSFSF</sequence>
<dbReference type="AlphaFoldDB" id="A0A381WDX9"/>
<protein>
    <submittedName>
        <fullName evidence="1">Uncharacterized protein</fullName>
    </submittedName>
</protein>
<gene>
    <name evidence="1" type="ORF">METZ01_LOCUS103021</name>
</gene>
<organism evidence="1">
    <name type="scientific">marine metagenome</name>
    <dbReference type="NCBI Taxonomy" id="408172"/>
    <lineage>
        <taxon>unclassified sequences</taxon>
        <taxon>metagenomes</taxon>
        <taxon>ecological metagenomes</taxon>
    </lineage>
</organism>